<comment type="caution">
    <text evidence="1">The sequence shown here is derived from an EMBL/GenBank/DDBJ whole genome shotgun (WGS) entry which is preliminary data.</text>
</comment>
<sequence>MSFENMKDLKDEVVHERACMLMYAFSQQEMKKIQSVARLTGITDCILLNPSHGENTIRNILDGTIKQGEVESIKEKAIILNQISTVRMHAFIEGLKKCRMKRPLIAVVTETSIEWTLDELLKNLASERAAIQSGTFTEH</sequence>
<dbReference type="Pfam" id="PF12646">
    <property type="entry name" value="DUF3783"/>
    <property type="match status" value="1"/>
</dbReference>
<dbReference type="InterPro" id="IPR016621">
    <property type="entry name" value="UCP014543"/>
</dbReference>
<name>A0A9E2KBM2_9FIRM</name>
<organism evidence="1 2">
    <name type="scientific">Candidatus Cellulosilyticum pullistercoris</name>
    <dbReference type="NCBI Taxonomy" id="2838521"/>
    <lineage>
        <taxon>Bacteria</taxon>
        <taxon>Bacillati</taxon>
        <taxon>Bacillota</taxon>
        <taxon>Clostridia</taxon>
        <taxon>Lachnospirales</taxon>
        <taxon>Cellulosilyticaceae</taxon>
        <taxon>Cellulosilyticum</taxon>
    </lineage>
</organism>
<gene>
    <name evidence="1" type="ORF">H9872_01755</name>
</gene>
<dbReference type="AlphaFoldDB" id="A0A9E2KBM2"/>
<reference evidence="1" key="2">
    <citation type="submission" date="2021-04" db="EMBL/GenBank/DDBJ databases">
        <authorList>
            <person name="Gilroy R."/>
        </authorList>
    </citation>
    <scope>NUCLEOTIDE SEQUENCE</scope>
    <source>
        <strain evidence="1">B5-657</strain>
    </source>
</reference>
<dbReference type="Proteomes" id="UP000824229">
    <property type="component" value="Unassembled WGS sequence"/>
</dbReference>
<protein>
    <submittedName>
        <fullName evidence="1">DUF3783 domain-containing protein</fullName>
    </submittedName>
</protein>
<accession>A0A9E2KBM2</accession>
<proteinExistence type="predicted"/>
<reference evidence="1" key="1">
    <citation type="journal article" date="2021" name="PeerJ">
        <title>Extensive microbial diversity within the chicken gut microbiome revealed by metagenomics and culture.</title>
        <authorList>
            <person name="Gilroy R."/>
            <person name="Ravi A."/>
            <person name="Getino M."/>
            <person name="Pursley I."/>
            <person name="Horton D.L."/>
            <person name="Alikhan N.F."/>
            <person name="Baker D."/>
            <person name="Gharbi K."/>
            <person name="Hall N."/>
            <person name="Watson M."/>
            <person name="Adriaenssens E.M."/>
            <person name="Foster-Nyarko E."/>
            <person name="Jarju S."/>
            <person name="Secka A."/>
            <person name="Antonio M."/>
            <person name="Oren A."/>
            <person name="Chaudhuri R.R."/>
            <person name="La Ragione R."/>
            <person name="Hildebrand F."/>
            <person name="Pallen M.J."/>
        </authorList>
    </citation>
    <scope>NUCLEOTIDE SEQUENCE</scope>
    <source>
        <strain evidence="1">B5-657</strain>
    </source>
</reference>
<evidence type="ECO:0000313" key="1">
    <source>
        <dbReference type="EMBL" id="MBU3803471.1"/>
    </source>
</evidence>
<evidence type="ECO:0000313" key="2">
    <source>
        <dbReference type="Proteomes" id="UP000824229"/>
    </source>
</evidence>
<dbReference type="EMBL" id="JAHLFQ010000032">
    <property type="protein sequence ID" value="MBU3803471.1"/>
    <property type="molecule type" value="Genomic_DNA"/>
</dbReference>